<comment type="caution">
    <text evidence="1">The sequence shown here is derived from an EMBL/GenBank/DDBJ whole genome shotgun (WGS) entry which is preliminary data.</text>
</comment>
<dbReference type="Proteomes" id="UP001605036">
    <property type="component" value="Unassembled WGS sequence"/>
</dbReference>
<reference evidence="1 2" key="1">
    <citation type="submission" date="2024-09" db="EMBL/GenBank/DDBJ databases">
        <title>Chromosome-scale assembly of Riccia fluitans.</title>
        <authorList>
            <person name="Paukszto L."/>
            <person name="Sawicki J."/>
            <person name="Karawczyk K."/>
            <person name="Piernik-Szablinska J."/>
            <person name="Szczecinska M."/>
            <person name="Mazdziarz M."/>
        </authorList>
    </citation>
    <scope>NUCLEOTIDE SEQUENCE [LARGE SCALE GENOMIC DNA]</scope>
    <source>
        <strain evidence="1">Rf_01</strain>
        <tissue evidence="1">Aerial parts of the thallus</tissue>
    </source>
</reference>
<sequence length="141" mass="16474">MRSFFFDLPSPERIYEWEDPLCRACRTKFLISSLHASTLKQLGQFYSSSSWLSSKVQGVISYFLQTARPRRSEFSLEVLPVCELYHCPETLYPYGQYVPKPTAYSPLRGEITYYHRSSWGAVKLSTEREALLVTGVWNWKK</sequence>
<protein>
    <submittedName>
        <fullName evidence="1">Uncharacterized protein</fullName>
    </submittedName>
</protein>
<name>A0ABD1YTJ9_9MARC</name>
<evidence type="ECO:0000313" key="1">
    <source>
        <dbReference type="EMBL" id="KAL2634100.1"/>
    </source>
</evidence>
<dbReference type="AlphaFoldDB" id="A0ABD1YTJ9"/>
<proteinExistence type="predicted"/>
<evidence type="ECO:0000313" key="2">
    <source>
        <dbReference type="Proteomes" id="UP001605036"/>
    </source>
</evidence>
<organism evidence="1 2">
    <name type="scientific">Riccia fluitans</name>
    <dbReference type="NCBI Taxonomy" id="41844"/>
    <lineage>
        <taxon>Eukaryota</taxon>
        <taxon>Viridiplantae</taxon>
        <taxon>Streptophyta</taxon>
        <taxon>Embryophyta</taxon>
        <taxon>Marchantiophyta</taxon>
        <taxon>Marchantiopsida</taxon>
        <taxon>Marchantiidae</taxon>
        <taxon>Marchantiales</taxon>
        <taxon>Ricciaceae</taxon>
        <taxon>Riccia</taxon>
    </lineage>
</organism>
<keyword evidence="2" id="KW-1185">Reference proteome</keyword>
<accession>A0ABD1YTJ9</accession>
<dbReference type="EMBL" id="JBHFFA010000003">
    <property type="protein sequence ID" value="KAL2634100.1"/>
    <property type="molecule type" value="Genomic_DNA"/>
</dbReference>
<gene>
    <name evidence="1" type="ORF">R1flu_005579</name>
</gene>